<reference evidence="1" key="1">
    <citation type="submission" date="2020-05" db="EMBL/GenBank/DDBJ databases">
        <authorList>
            <person name="Chiriac C."/>
            <person name="Salcher M."/>
            <person name="Ghai R."/>
            <person name="Kavagutti S V."/>
        </authorList>
    </citation>
    <scope>NUCLEOTIDE SEQUENCE</scope>
</reference>
<organism evidence="1">
    <name type="scientific">uncultured Caudovirales phage</name>
    <dbReference type="NCBI Taxonomy" id="2100421"/>
    <lineage>
        <taxon>Viruses</taxon>
        <taxon>Duplodnaviria</taxon>
        <taxon>Heunggongvirae</taxon>
        <taxon>Uroviricota</taxon>
        <taxon>Caudoviricetes</taxon>
        <taxon>Peduoviridae</taxon>
        <taxon>Maltschvirus</taxon>
        <taxon>Maltschvirus maltsch</taxon>
    </lineage>
</organism>
<accession>A0A6J5S3G0</accession>
<dbReference type="EMBL" id="LR797331">
    <property type="protein sequence ID" value="CAB4203518.1"/>
    <property type="molecule type" value="Genomic_DNA"/>
</dbReference>
<sequence>MSEVFRPPALDESLIENGDLMELHARLSRAFGRVSLSDFRSLSGPVPEPVRPPAVHRPTKLVAIATARAEIVILVQEHGIDDRIDPVTRLRSVPLL</sequence>
<protein>
    <submittedName>
        <fullName evidence="1">Uncharacterized protein</fullName>
    </submittedName>
</protein>
<gene>
    <name evidence="1" type="ORF">UFOVP1382_134</name>
</gene>
<name>A0A6J5S3G0_9CAUD</name>
<proteinExistence type="predicted"/>
<evidence type="ECO:0000313" key="1">
    <source>
        <dbReference type="EMBL" id="CAB4203518.1"/>
    </source>
</evidence>